<dbReference type="PANTHER" id="PTHR24652:SF69">
    <property type="entry name" value="CUB DOMAIN-CONTAINING PROTEIN"/>
    <property type="match status" value="1"/>
</dbReference>
<feature type="non-terminal residue" evidence="5">
    <location>
        <position position="316"/>
    </location>
</feature>
<dbReference type="CDD" id="cd00112">
    <property type="entry name" value="LDLa"/>
    <property type="match status" value="1"/>
</dbReference>
<dbReference type="SMART" id="SM00192">
    <property type="entry name" value="LDLa"/>
    <property type="match status" value="1"/>
</dbReference>
<reference evidence="5 6" key="1">
    <citation type="submission" date="2013-11" db="EMBL/GenBank/DDBJ databases">
        <title>Genome sequencing of Stegodyphus mimosarum.</title>
        <authorList>
            <person name="Bechsgaard J."/>
        </authorList>
    </citation>
    <scope>NUCLEOTIDE SEQUENCE [LARGE SCALE GENOMIC DNA]</scope>
</reference>
<keyword evidence="6" id="KW-1185">Reference proteome</keyword>
<dbReference type="Gene3D" id="2.60.120.290">
    <property type="entry name" value="Spermadhesin, CUB domain"/>
    <property type="match status" value="1"/>
</dbReference>
<dbReference type="EMBL" id="KK116388">
    <property type="protein sequence ID" value="KFM67633.1"/>
    <property type="molecule type" value="Genomic_DNA"/>
</dbReference>
<dbReference type="Proteomes" id="UP000054359">
    <property type="component" value="Unassembled WGS sequence"/>
</dbReference>
<feature type="transmembrane region" description="Helical" evidence="3">
    <location>
        <begin position="217"/>
        <end position="239"/>
    </location>
</feature>
<name>A0A087TR94_STEMI</name>
<evidence type="ECO:0000313" key="5">
    <source>
        <dbReference type="EMBL" id="KFM67633.1"/>
    </source>
</evidence>
<dbReference type="InterPro" id="IPR000859">
    <property type="entry name" value="CUB_dom"/>
</dbReference>
<evidence type="ECO:0000259" key="4">
    <source>
        <dbReference type="Pfam" id="PF00431"/>
    </source>
</evidence>
<dbReference type="PROSITE" id="PS50068">
    <property type="entry name" value="LDLRA_2"/>
    <property type="match status" value="1"/>
</dbReference>
<dbReference type="InterPro" id="IPR023415">
    <property type="entry name" value="LDLR_class-A_CS"/>
</dbReference>
<dbReference type="AlphaFoldDB" id="A0A087TR94"/>
<dbReference type="InterPro" id="IPR036055">
    <property type="entry name" value="LDL_receptor-like_sf"/>
</dbReference>
<evidence type="ECO:0000256" key="2">
    <source>
        <dbReference type="PROSITE-ProRule" id="PRU00124"/>
    </source>
</evidence>
<dbReference type="SUPFAM" id="SSF57424">
    <property type="entry name" value="LDL receptor-like module"/>
    <property type="match status" value="1"/>
</dbReference>
<feature type="domain" description="CUB" evidence="4">
    <location>
        <begin position="48"/>
        <end position="142"/>
    </location>
</feature>
<dbReference type="Pfam" id="PF00431">
    <property type="entry name" value="CUB"/>
    <property type="match status" value="1"/>
</dbReference>
<gene>
    <name evidence="5" type="ORF">X975_26100</name>
</gene>
<dbReference type="InterPro" id="IPR002172">
    <property type="entry name" value="LDrepeatLR_classA_rpt"/>
</dbReference>
<keyword evidence="3" id="KW-1133">Transmembrane helix</keyword>
<accession>A0A087TR94</accession>
<organism evidence="5 6">
    <name type="scientific">Stegodyphus mimosarum</name>
    <name type="common">African social velvet spider</name>
    <dbReference type="NCBI Taxonomy" id="407821"/>
    <lineage>
        <taxon>Eukaryota</taxon>
        <taxon>Metazoa</taxon>
        <taxon>Ecdysozoa</taxon>
        <taxon>Arthropoda</taxon>
        <taxon>Chelicerata</taxon>
        <taxon>Arachnida</taxon>
        <taxon>Araneae</taxon>
        <taxon>Araneomorphae</taxon>
        <taxon>Entelegynae</taxon>
        <taxon>Eresoidea</taxon>
        <taxon>Eresidae</taxon>
        <taxon>Stegodyphus</taxon>
    </lineage>
</organism>
<dbReference type="STRING" id="407821.A0A087TR94"/>
<dbReference type="PANTHER" id="PTHR24652">
    <property type="entry name" value="LOW-DENSITY LIPOPROTEIN RECEPTOR CLASS A DOMAIN-CONTAINING PROTEIN 2"/>
    <property type="match status" value="1"/>
</dbReference>
<dbReference type="SUPFAM" id="SSF49854">
    <property type="entry name" value="Spermadhesin, CUB domain"/>
    <property type="match status" value="1"/>
</dbReference>
<evidence type="ECO:0000256" key="1">
    <source>
        <dbReference type="ARBA" id="ARBA00023157"/>
    </source>
</evidence>
<sequence>MEISIKWFIIGIMIYKISLASCYYHEFIVEDHCERGTETVIVDTSKLNPAGTLKATDHPPYKPSKHCTIVIKPSAGKGIVLSIRKIDFRPSKEYICEDYIKVFHSDATLSPTTLCHFKFDLEEQISFYTKGPMTIIYHTEPEDYRAFNFEEGFALTYTVVSEDVQDCKDESKFMCDNGRCISNEMTCDGRNNCGDGSDESPILCSTDFFYAFKMTDIIYAAVFAVMIFAIITICVVVFARKRKVNDDSSSISDQDEPTARLTPYQAVHPAGFFICQNPAGPHSLYPQHFKHVQSEVGFSNPCYPTGIPQPPPSYSQ</sequence>
<dbReference type="OrthoDB" id="19606at2759"/>
<feature type="disulfide bond" evidence="2">
    <location>
        <begin position="175"/>
        <end position="193"/>
    </location>
</feature>
<protein>
    <recommendedName>
        <fullName evidence="4">CUB domain-containing protein</fullName>
    </recommendedName>
</protein>
<evidence type="ECO:0000256" key="3">
    <source>
        <dbReference type="SAM" id="Phobius"/>
    </source>
</evidence>
<proteinExistence type="predicted"/>
<keyword evidence="3" id="KW-0812">Transmembrane</keyword>
<dbReference type="InterPro" id="IPR035914">
    <property type="entry name" value="Sperma_CUB_dom_sf"/>
</dbReference>
<dbReference type="OMA" id="PMTIIYH"/>
<dbReference type="InterPro" id="IPR042333">
    <property type="entry name" value="LRAD2/Mig-13-like"/>
</dbReference>
<evidence type="ECO:0000313" key="6">
    <source>
        <dbReference type="Proteomes" id="UP000054359"/>
    </source>
</evidence>
<keyword evidence="1 2" id="KW-1015">Disulfide bond</keyword>
<dbReference type="Pfam" id="PF00057">
    <property type="entry name" value="Ldl_recept_a"/>
    <property type="match status" value="1"/>
</dbReference>
<keyword evidence="3" id="KW-0472">Membrane</keyword>
<comment type="caution">
    <text evidence="2">Lacks conserved residue(s) required for the propagation of feature annotation.</text>
</comment>
<dbReference type="Gene3D" id="4.10.400.10">
    <property type="entry name" value="Low-density Lipoprotein Receptor"/>
    <property type="match status" value="1"/>
</dbReference>
<dbReference type="PROSITE" id="PS01209">
    <property type="entry name" value="LDLRA_1"/>
    <property type="match status" value="1"/>
</dbReference>